<dbReference type="SUPFAM" id="SSF52266">
    <property type="entry name" value="SGNH hydrolase"/>
    <property type="match status" value="1"/>
</dbReference>
<dbReference type="PANTHER" id="PTHR30383">
    <property type="entry name" value="THIOESTERASE 1/PROTEASE 1/LYSOPHOSPHOLIPASE L1"/>
    <property type="match status" value="1"/>
</dbReference>
<accession>A0A1U9MET7</accession>
<sequence>MLRPFICAFIGLFLGSIAVFPASAQQAGQIDEPAREDSETPVLDDDLAPPRPFQIVGFGDSLMAGYRLPVDKSFTAVLEAALQAKNYNISVINAGVSGDTTTGGRERIDWSVPDQTGLVILELGANDMLRGIDPKVTEDNLDFMLSRLKDRKIPVILVGMKSAPNYGKDKAGQFEAIYPRLADKYHTAFYPFFLEGVAGHQDLQLDDGKHPNDKGVTVIVEKMLPMIEKTLNGLGVNHQ</sequence>
<dbReference type="Proteomes" id="UP000189632">
    <property type="component" value="Chromosome"/>
</dbReference>
<keyword evidence="1" id="KW-0732">Signal</keyword>
<evidence type="ECO:0000313" key="3">
    <source>
        <dbReference type="EMBL" id="AQT46366.1"/>
    </source>
</evidence>
<dbReference type="AlphaFoldDB" id="A0A1U9MET7"/>
<dbReference type="EMBL" id="CP015625">
    <property type="protein sequence ID" value="AQT46366.1"/>
    <property type="molecule type" value="Genomic_DNA"/>
</dbReference>
<proteinExistence type="predicted"/>
<dbReference type="GO" id="GO:0004622">
    <property type="term" value="F:phosphatidylcholine lysophospholipase activity"/>
    <property type="evidence" value="ECO:0007669"/>
    <property type="project" value="TreeGrafter"/>
</dbReference>
<feature type="signal peptide" evidence="1">
    <location>
        <begin position="1"/>
        <end position="24"/>
    </location>
</feature>
<dbReference type="InterPro" id="IPR013830">
    <property type="entry name" value="SGNH_hydro"/>
</dbReference>
<name>A0A1U9MET7_9HYPH</name>
<dbReference type="PANTHER" id="PTHR30383:SF24">
    <property type="entry name" value="THIOESTERASE 1_PROTEASE 1_LYSOPHOSPHOLIPASE L1"/>
    <property type="match status" value="1"/>
</dbReference>
<evidence type="ECO:0000313" key="4">
    <source>
        <dbReference type="Proteomes" id="UP000189632"/>
    </source>
</evidence>
<keyword evidence="3" id="KW-0378">Hydrolase</keyword>
<dbReference type="InterPro" id="IPR051532">
    <property type="entry name" value="Ester_Hydrolysis_Enzymes"/>
</dbReference>
<reference evidence="3 4" key="1">
    <citation type="submission" date="2016-11" db="EMBL/GenBank/DDBJ databases">
        <title>Comparative genomics of Bartonella apis.</title>
        <authorList>
            <person name="Engel P."/>
        </authorList>
    </citation>
    <scope>NUCLEOTIDE SEQUENCE [LARGE SCALE GENOMIC DNA]</scope>
    <source>
        <strain evidence="3 4">BBC0122</strain>
    </source>
</reference>
<dbReference type="RefSeq" id="WP_077990505.1">
    <property type="nucleotide sequence ID" value="NZ_CP015625.1"/>
</dbReference>
<evidence type="ECO:0000259" key="2">
    <source>
        <dbReference type="Pfam" id="PF13472"/>
    </source>
</evidence>
<gene>
    <name evidence="3" type="ORF">BBC0122_002270</name>
</gene>
<dbReference type="Pfam" id="PF13472">
    <property type="entry name" value="Lipase_GDSL_2"/>
    <property type="match status" value="1"/>
</dbReference>
<dbReference type="KEGG" id="bapi:BBC0122_002270"/>
<protein>
    <submittedName>
        <fullName evidence="3">Acyl-CoA thioesterase-1</fullName>
        <ecNumber evidence="3">3.1.2.-</ecNumber>
    </submittedName>
</protein>
<dbReference type="Gene3D" id="3.40.50.1110">
    <property type="entry name" value="SGNH hydrolase"/>
    <property type="match status" value="1"/>
</dbReference>
<dbReference type="EC" id="3.1.2.-" evidence="3"/>
<dbReference type="STRING" id="1686310.BBC0244_002280"/>
<feature type="chain" id="PRO_5012685358" evidence="1">
    <location>
        <begin position="25"/>
        <end position="239"/>
    </location>
</feature>
<feature type="domain" description="SGNH hydrolase-type esterase" evidence="2">
    <location>
        <begin position="58"/>
        <end position="215"/>
    </location>
</feature>
<organism evidence="3 4">
    <name type="scientific">Bartonella choladocola</name>
    <dbReference type="NCBI Taxonomy" id="2750995"/>
    <lineage>
        <taxon>Bacteria</taxon>
        <taxon>Pseudomonadati</taxon>
        <taxon>Pseudomonadota</taxon>
        <taxon>Alphaproteobacteria</taxon>
        <taxon>Hyphomicrobiales</taxon>
        <taxon>Bartonellaceae</taxon>
        <taxon>Bartonella</taxon>
    </lineage>
</organism>
<dbReference type="CDD" id="cd01822">
    <property type="entry name" value="Lysophospholipase_L1_like"/>
    <property type="match status" value="1"/>
</dbReference>
<keyword evidence="4" id="KW-1185">Reference proteome</keyword>
<dbReference type="InterPro" id="IPR036514">
    <property type="entry name" value="SGNH_hydro_sf"/>
</dbReference>
<evidence type="ECO:0000256" key="1">
    <source>
        <dbReference type="SAM" id="SignalP"/>
    </source>
</evidence>
<dbReference type="OrthoDB" id="9786188at2"/>